<gene>
    <name evidence="1" type="ORF">LIER_24808</name>
</gene>
<evidence type="ECO:0000313" key="1">
    <source>
        <dbReference type="EMBL" id="GAA0170580.1"/>
    </source>
</evidence>
<dbReference type="Proteomes" id="UP001454036">
    <property type="component" value="Unassembled WGS sequence"/>
</dbReference>
<dbReference type="InterPro" id="IPR052929">
    <property type="entry name" value="RNase_H-like_EbsB-rel"/>
</dbReference>
<evidence type="ECO:0008006" key="3">
    <source>
        <dbReference type="Google" id="ProtNLM"/>
    </source>
</evidence>
<accession>A0AAV3R3Y6</accession>
<protein>
    <recommendedName>
        <fullName evidence="3">RNase H type-1 domain-containing protein</fullName>
    </recommendedName>
</protein>
<name>A0AAV3R3Y6_LITER</name>
<dbReference type="PANTHER" id="PTHR47074">
    <property type="entry name" value="BNAC02G40300D PROTEIN"/>
    <property type="match status" value="1"/>
</dbReference>
<comment type="caution">
    <text evidence="1">The sequence shown here is derived from an EMBL/GenBank/DDBJ whole genome shotgun (WGS) entry which is preliminary data.</text>
</comment>
<sequence>MWWWWKYRCKLVFGEKQQGIDHIIAMGVQLANDYLTANTKVTSGQYSTVNRGANGDQTKWQLPVNGRFKLNCDASFFKEQGRGAAGVIARDDQGEFMGAFFKLIPSVLQVLVPRLWRFARDWSLLLGKDSVMLMGRATHKFLLKPS</sequence>
<dbReference type="PANTHER" id="PTHR47074:SF48">
    <property type="entry name" value="POLYNUCLEOTIDYL TRANSFERASE, RIBONUCLEASE H-LIKE SUPERFAMILY PROTEIN"/>
    <property type="match status" value="1"/>
</dbReference>
<keyword evidence="2" id="KW-1185">Reference proteome</keyword>
<dbReference type="EMBL" id="BAABME010007305">
    <property type="protein sequence ID" value="GAA0170580.1"/>
    <property type="molecule type" value="Genomic_DNA"/>
</dbReference>
<proteinExistence type="predicted"/>
<dbReference type="AlphaFoldDB" id="A0AAV3R3Y6"/>
<evidence type="ECO:0000313" key="2">
    <source>
        <dbReference type="Proteomes" id="UP001454036"/>
    </source>
</evidence>
<organism evidence="1 2">
    <name type="scientific">Lithospermum erythrorhizon</name>
    <name type="common">Purple gromwell</name>
    <name type="synonym">Lithospermum officinale var. erythrorhizon</name>
    <dbReference type="NCBI Taxonomy" id="34254"/>
    <lineage>
        <taxon>Eukaryota</taxon>
        <taxon>Viridiplantae</taxon>
        <taxon>Streptophyta</taxon>
        <taxon>Embryophyta</taxon>
        <taxon>Tracheophyta</taxon>
        <taxon>Spermatophyta</taxon>
        <taxon>Magnoliopsida</taxon>
        <taxon>eudicotyledons</taxon>
        <taxon>Gunneridae</taxon>
        <taxon>Pentapetalae</taxon>
        <taxon>asterids</taxon>
        <taxon>lamiids</taxon>
        <taxon>Boraginales</taxon>
        <taxon>Boraginaceae</taxon>
        <taxon>Boraginoideae</taxon>
        <taxon>Lithospermeae</taxon>
        <taxon>Lithospermum</taxon>
    </lineage>
</organism>
<reference evidence="1 2" key="1">
    <citation type="submission" date="2024-01" db="EMBL/GenBank/DDBJ databases">
        <title>The complete chloroplast genome sequence of Lithospermum erythrorhizon: insights into the phylogenetic relationship among Boraginaceae species and the maternal lineages of purple gromwells.</title>
        <authorList>
            <person name="Okada T."/>
            <person name="Watanabe K."/>
        </authorList>
    </citation>
    <scope>NUCLEOTIDE SEQUENCE [LARGE SCALE GENOMIC DNA]</scope>
</reference>